<evidence type="ECO:0000313" key="2">
    <source>
        <dbReference type="Proteomes" id="UP000238916"/>
    </source>
</evidence>
<protein>
    <submittedName>
        <fullName evidence="1">Uncharacterized protein</fullName>
    </submittedName>
</protein>
<sequence>MQTIISGIEQTASVTQKHADNDLIGGKRN</sequence>
<name>A0A2U3LWK3_9FIRM</name>
<organism evidence="1 2">
    <name type="scientific">Candidatus Desulfosporosinus infrequens</name>
    <dbReference type="NCBI Taxonomy" id="2043169"/>
    <lineage>
        <taxon>Bacteria</taxon>
        <taxon>Bacillati</taxon>
        <taxon>Bacillota</taxon>
        <taxon>Clostridia</taxon>
        <taxon>Eubacteriales</taxon>
        <taxon>Desulfitobacteriaceae</taxon>
        <taxon>Desulfosporosinus</taxon>
    </lineage>
</organism>
<dbReference type="AlphaFoldDB" id="A0A2U3LWK3"/>
<dbReference type="EMBL" id="OMOF01000882">
    <property type="protein sequence ID" value="SPF56204.1"/>
    <property type="molecule type" value="Genomic_DNA"/>
</dbReference>
<gene>
    <name evidence="1" type="ORF">SBF1_8930002</name>
</gene>
<proteinExistence type="predicted"/>
<evidence type="ECO:0000313" key="1">
    <source>
        <dbReference type="EMBL" id="SPF56204.1"/>
    </source>
</evidence>
<dbReference type="Proteomes" id="UP000238916">
    <property type="component" value="Unassembled WGS sequence"/>
</dbReference>
<reference evidence="2" key="1">
    <citation type="submission" date="2018-02" db="EMBL/GenBank/DDBJ databases">
        <authorList>
            <person name="Hausmann B."/>
        </authorList>
    </citation>
    <scope>NUCLEOTIDE SEQUENCE [LARGE SCALE GENOMIC DNA]</scope>
    <source>
        <strain evidence="2">Peat soil MAG SbF1</strain>
    </source>
</reference>
<accession>A0A2U3LWK3</accession>